<dbReference type="PANTHER" id="PTHR23150:SF19">
    <property type="entry name" value="FORMYLGLYCINE-GENERATING ENZYME"/>
    <property type="match status" value="1"/>
</dbReference>
<dbReference type="InterPro" id="IPR005532">
    <property type="entry name" value="SUMF_dom"/>
</dbReference>
<dbReference type="InterPro" id="IPR042095">
    <property type="entry name" value="SUMF_sf"/>
</dbReference>
<dbReference type="InterPro" id="IPR051043">
    <property type="entry name" value="Sulfatase_Mod_Factor_Kinase"/>
</dbReference>
<feature type="domain" description="Sulfatase-modifying factor enzyme-like" evidence="1">
    <location>
        <begin position="238"/>
        <end position="516"/>
    </location>
</feature>
<evidence type="ECO:0000313" key="2">
    <source>
        <dbReference type="EMBL" id="PKR80806.1"/>
    </source>
</evidence>
<dbReference type="Proteomes" id="UP000236654">
    <property type="component" value="Unassembled WGS sequence"/>
</dbReference>
<sequence length="536" mass="57897">MSRKFIFGFETNVKSLLLKKNNMKIKLFLILVQIILSGLSLANNLKINNVTRPSNDKVSFDLQWDNSWNFNGLSSTAENWDAVWVFVKVQDCNSDFKTWEHGDLSTNSSDHVASGGILTVDAVSDGKGVFIKRQSRGVGNISSTSITLTFQTAYNPSNISLEVFGIEMVSVLDGAFEVGGTSGSYNSLDAGVAFNNGHTISSESAISAGLLKTEGAPNTPSELSYNPSIPANFPKGYNFFYIMKYEITQEQYVNFLNLLNYAQQTVRTSHLPNSPTGTNGLAPNPTSIMNRNGVRIITPGNLSPDNKPAIYGCDLNNNGVFNEADDGQNLACNYLSWPDILAYLDWSGLRPMTELEFEKACRGPLPVVTDEYAWGAKEIIQTSSNTISDAGTKDELSTIEATPVDGLAAINGDSNNDGPLRVGFAASNIPTRAGAGASYWSSLDMTGNLWEQTVSVGYANGNISSFTGVLGDGKLNNSGDADQSGWNLDPTFSIVRGGSYASGDFQSRVGDRVNINSTTYNFNRNPEAGGRGVRQY</sequence>
<protein>
    <recommendedName>
        <fullName evidence="1">Sulfatase-modifying factor enzyme-like domain-containing protein</fullName>
    </recommendedName>
</protein>
<proteinExistence type="predicted"/>
<dbReference type="GO" id="GO:0120147">
    <property type="term" value="F:formylglycine-generating oxidase activity"/>
    <property type="evidence" value="ECO:0007669"/>
    <property type="project" value="TreeGrafter"/>
</dbReference>
<gene>
    <name evidence="2" type="ORF">CW751_08540</name>
</gene>
<accession>A0A2I0R2L5</accession>
<dbReference type="AlphaFoldDB" id="A0A2I0R2L5"/>
<evidence type="ECO:0000259" key="1">
    <source>
        <dbReference type="Pfam" id="PF03781"/>
    </source>
</evidence>
<name>A0A2I0R2L5_9FLAO</name>
<dbReference type="InterPro" id="IPR016187">
    <property type="entry name" value="CTDL_fold"/>
</dbReference>
<comment type="caution">
    <text evidence="2">The sequence shown here is derived from an EMBL/GenBank/DDBJ whole genome shotgun (WGS) entry which is preliminary data.</text>
</comment>
<dbReference type="Pfam" id="PF03781">
    <property type="entry name" value="FGE-sulfatase"/>
    <property type="match status" value="1"/>
</dbReference>
<dbReference type="Gene3D" id="3.90.1580.10">
    <property type="entry name" value="paralog of FGE (formylglycine-generating enzyme)"/>
    <property type="match status" value="1"/>
</dbReference>
<dbReference type="SUPFAM" id="SSF56436">
    <property type="entry name" value="C-type lectin-like"/>
    <property type="match status" value="1"/>
</dbReference>
<dbReference type="EMBL" id="PJNI01000008">
    <property type="protein sequence ID" value="PKR80806.1"/>
    <property type="molecule type" value="Genomic_DNA"/>
</dbReference>
<reference evidence="2 3" key="1">
    <citation type="submission" date="2017-12" db="EMBL/GenBank/DDBJ databases">
        <title>The draft genome sequence of Brumimicrobium saltpan LHR20.</title>
        <authorList>
            <person name="Do Z.-J."/>
            <person name="Luo H.-R."/>
        </authorList>
    </citation>
    <scope>NUCLEOTIDE SEQUENCE [LARGE SCALE GENOMIC DNA]</scope>
    <source>
        <strain evidence="2 3">LHR20</strain>
    </source>
</reference>
<keyword evidence="3" id="KW-1185">Reference proteome</keyword>
<organism evidence="2 3">
    <name type="scientific">Brumimicrobium salinarum</name>
    <dbReference type="NCBI Taxonomy" id="2058658"/>
    <lineage>
        <taxon>Bacteria</taxon>
        <taxon>Pseudomonadati</taxon>
        <taxon>Bacteroidota</taxon>
        <taxon>Flavobacteriia</taxon>
        <taxon>Flavobacteriales</taxon>
        <taxon>Crocinitomicaceae</taxon>
        <taxon>Brumimicrobium</taxon>
    </lineage>
</organism>
<evidence type="ECO:0000313" key="3">
    <source>
        <dbReference type="Proteomes" id="UP000236654"/>
    </source>
</evidence>
<dbReference type="PANTHER" id="PTHR23150">
    <property type="entry name" value="SULFATASE MODIFYING FACTOR 1, 2"/>
    <property type="match status" value="1"/>
</dbReference>